<name>B8DK58_NITV9</name>
<evidence type="ECO:0000256" key="3">
    <source>
        <dbReference type="ARBA" id="ARBA00022840"/>
    </source>
</evidence>
<dbReference type="InterPro" id="IPR017911">
    <property type="entry name" value="MacB-like_ATP-bd"/>
</dbReference>
<dbReference type="EMBL" id="CP001197">
    <property type="protein sequence ID" value="ACL07654.1"/>
    <property type="molecule type" value="Genomic_DNA"/>
</dbReference>
<dbReference type="InterPro" id="IPR027417">
    <property type="entry name" value="P-loop_NTPase"/>
</dbReference>
<organism evidence="6">
    <name type="scientific">Nitratidesulfovibrio vulgaris (strain DSM 19637 / Miyazaki F)</name>
    <name type="common">Desulfovibrio vulgaris</name>
    <dbReference type="NCBI Taxonomy" id="883"/>
    <lineage>
        <taxon>Bacteria</taxon>
        <taxon>Pseudomonadati</taxon>
        <taxon>Thermodesulfobacteriota</taxon>
        <taxon>Desulfovibrionia</taxon>
        <taxon>Desulfovibrionales</taxon>
        <taxon>Desulfovibrionaceae</taxon>
        <taxon>Nitratidesulfovibrio</taxon>
    </lineage>
</organism>
<feature type="domain" description="ABC transporter" evidence="5">
    <location>
        <begin position="7"/>
        <end position="231"/>
    </location>
</feature>
<keyword evidence="1" id="KW-0813">Transport</keyword>
<sequence length="232" mass="24796">MESRPLLEVRDVSMVFGSGENAQYALRDVDLAVHDGEVLMLRGPSGSGKTTLLSIMGGILSPTSGEVFVDGHAMTKRSTAETSALRLQYFGFIFQDYNLFPTLSCSQNIQVALDLRGIGRGDARRIAAQTLQEVGLGNKQDEMPAKLSGGQKQRLAVARALAGSPKVMLADEPTAALDSANGLMIMALLRDLAHARGRAVVVVTHDDRIMPYADRVVHIEDGRIKVPGGGAP</sequence>
<dbReference type="InterPro" id="IPR015854">
    <property type="entry name" value="ABC_transpr_LolD-like"/>
</dbReference>
<dbReference type="PANTHER" id="PTHR24220">
    <property type="entry name" value="IMPORT ATP-BINDING PROTEIN"/>
    <property type="match status" value="1"/>
</dbReference>
<protein>
    <submittedName>
        <fullName evidence="6">ABC transporter related</fullName>
    </submittedName>
</protein>
<dbReference type="Pfam" id="PF00005">
    <property type="entry name" value="ABC_tran"/>
    <property type="match status" value="1"/>
</dbReference>
<dbReference type="InterPro" id="IPR003439">
    <property type="entry name" value="ABC_transporter-like_ATP-bd"/>
</dbReference>
<dbReference type="PANTHER" id="PTHR24220:SF376">
    <property type="entry name" value="ABC TRANSPORTER"/>
    <property type="match status" value="1"/>
</dbReference>
<dbReference type="OrthoDB" id="9809450at2"/>
<dbReference type="GO" id="GO:0005886">
    <property type="term" value="C:plasma membrane"/>
    <property type="evidence" value="ECO:0007669"/>
    <property type="project" value="TreeGrafter"/>
</dbReference>
<dbReference type="SMART" id="SM00382">
    <property type="entry name" value="AAA"/>
    <property type="match status" value="1"/>
</dbReference>
<dbReference type="KEGG" id="dvm:DvMF_0697"/>
<proteinExistence type="inferred from homology"/>
<dbReference type="STRING" id="883.DvMF_0697"/>
<accession>B8DK58</accession>
<gene>
    <name evidence="6" type="ordered locus">DvMF_0697</name>
</gene>
<dbReference type="GO" id="GO:0022857">
    <property type="term" value="F:transmembrane transporter activity"/>
    <property type="evidence" value="ECO:0007669"/>
    <property type="project" value="TreeGrafter"/>
</dbReference>
<dbReference type="HOGENOM" id="CLU_000604_1_22_7"/>
<keyword evidence="2" id="KW-0547">Nucleotide-binding</keyword>
<dbReference type="InterPro" id="IPR003593">
    <property type="entry name" value="AAA+_ATPase"/>
</dbReference>
<dbReference type="eggNOG" id="COG1136">
    <property type="taxonomic scope" value="Bacteria"/>
</dbReference>
<dbReference type="GO" id="GO:0016887">
    <property type="term" value="F:ATP hydrolysis activity"/>
    <property type="evidence" value="ECO:0007669"/>
    <property type="project" value="InterPro"/>
</dbReference>
<comment type="similarity">
    <text evidence="4">Belongs to the ABC transporter superfamily. Macrolide exporter (TC 3.A.1.122) family.</text>
</comment>
<keyword evidence="3" id="KW-0067">ATP-binding</keyword>
<evidence type="ECO:0000256" key="2">
    <source>
        <dbReference type="ARBA" id="ARBA00022741"/>
    </source>
</evidence>
<dbReference type="PROSITE" id="PS50893">
    <property type="entry name" value="ABC_TRANSPORTER_2"/>
    <property type="match status" value="1"/>
</dbReference>
<dbReference type="InterPro" id="IPR017871">
    <property type="entry name" value="ABC_transporter-like_CS"/>
</dbReference>
<dbReference type="AlphaFoldDB" id="B8DK58"/>
<dbReference type="Gene3D" id="3.40.50.300">
    <property type="entry name" value="P-loop containing nucleotide triphosphate hydrolases"/>
    <property type="match status" value="1"/>
</dbReference>
<dbReference type="FunFam" id="3.40.50.300:FF:000032">
    <property type="entry name" value="Export ABC transporter ATP-binding protein"/>
    <property type="match status" value="1"/>
</dbReference>
<evidence type="ECO:0000256" key="1">
    <source>
        <dbReference type="ARBA" id="ARBA00022448"/>
    </source>
</evidence>
<evidence type="ECO:0000313" key="6">
    <source>
        <dbReference type="EMBL" id="ACL07654.1"/>
    </source>
</evidence>
<dbReference type="PROSITE" id="PS00211">
    <property type="entry name" value="ABC_TRANSPORTER_1"/>
    <property type="match status" value="1"/>
</dbReference>
<dbReference type="GO" id="GO:0098796">
    <property type="term" value="C:membrane protein complex"/>
    <property type="evidence" value="ECO:0007669"/>
    <property type="project" value="UniProtKB-ARBA"/>
</dbReference>
<dbReference type="GO" id="GO:0005524">
    <property type="term" value="F:ATP binding"/>
    <property type="evidence" value="ECO:0007669"/>
    <property type="project" value="UniProtKB-KW"/>
</dbReference>
<reference evidence="6" key="1">
    <citation type="submission" date="2008-10" db="EMBL/GenBank/DDBJ databases">
        <title>Complete sequence of Desulfovibrio vulgaris str. 'Miyazaki F'.</title>
        <authorList>
            <person name="Lucas S."/>
            <person name="Copeland A."/>
            <person name="Lapidus A."/>
            <person name="Glavina del Rio T."/>
            <person name="Dalin E."/>
            <person name="Tice H."/>
            <person name="Bruce D."/>
            <person name="Goodwin L."/>
            <person name="Pitluck S."/>
            <person name="Sims D."/>
            <person name="Brettin T."/>
            <person name="Detter J.C."/>
            <person name="Han C."/>
            <person name="Larimer F."/>
            <person name="Land M."/>
            <person name="Hauser L."/>
            <person name="Kyrpides N."/>
            <person name="Mikhailova N."/>
            <person name="Hazen T.C."/>
            <person name="Richardson P."/>
        </authorList>
    </citation>
    <scope>NUCLEOTIDE SEQUENCE</scope>
    <source>
        <strain evidence="6">Miyazaki F</strain>
    </source>
</reference>
<dbReference type="CDD" id="cd03255">
    <property type="entry name" value="ABC_MJ0796_LolCDE_FtsE"/>
    <property type="match status" value="1"/>
</dbReference>
<evidence type="ECO:0000256" key="4">
    <source>
        <dbReference type="ARBA" id="ARBA00038388"/>
    </source>
</evidence>
<evidence type="ECO:0000259" key="5">
    <source>
        <dbReference type="PROSITE" id="PS50893"/>
    </source>
</evidence>
<dbReference type="SUPFAM" id="SSF52540">
    <property type="entry name" value="P-loop containing nucleoside triphosphate hydrolases"/>
    <property type="match status" value="1"/>
</dbReference>